<accession>A0ABM8Z9F3</accession>
<gene>
    <name evidence="1" type="ORF">WFA24289_01812</name>
</gene>
<proteinExistence type="predicted"/>
<protein>
    <recommendedName>
        <fullName evidence="3">DUF3168 domain-containing protein</fullName>
    </recommendedName>
</protein>
<dbReference type="EMBL" id="CAKKNS010000010">
    <property type="protein sequence ID" value="CAH0417471.1"/>
    <property type="molecule type" value="Genomic_DNA"/>
</dbReference>
<dbReference type="Proteomes" id="UP000789707">
    <property type="component" value="Unassembled WGS sequence"/>
</dbReference>
<keyword evidence="2" id="KW-1185">Reference proteome</keyword>
<reference evidence="1 2" key="1">
    <citation type="submission" date="2021-11" db="EMBL/GenBank/DDBJ databases">
        <authorList>
            <person name="Depoorter E."/>
        </authorList>
    </citation>
    <scope>NUCLEOTIDE SEQUENCE [LARGE SCALE GENOMIC DNA]</scope>
    <source>
        <strain evidence="1 2">LMG 24289</strain>
    </source>
</reference>
<evidence type="ECO:0000313" key="1">
    <source>
        <dbReference type="EMBL" id="CAH0417471.1"/>
    </source>
</evidence>
<dbReference type="RefSeq" id="WP_230097493.1">
    <property type="nucleotide sequence ID" value="NZ_CAKKNS010000010.1"/>
</dbReference>
<evidence type="ECO:0000313" key="2">
    <source>
        <dbReference type="Proteomes" id="UP000789707"/>
    </source>
</evidence>
<comment type="caution">
    <text evidence="1">The sequence shown here is derived from an EMBL/GenBank/DDBJ whole genome shotgun (WGS) entry which is preliminary data.</text>
</comment>
<organism evidence="1 2">
    <name type="scientific">Periweissella fabaria</name>
    <dbReference type="NCBI Taxonomy" id="546157"/>
    <lineage>
        <taxon>Bacteria</taxon>
        <taxon>Bacillati</taxon>
        <taxon>Bacillota</taxon>
        <taxon>Bacilli</taxon>
        <taxon>Lactobacillales</taxon>
        <taxon>Lactobacillaceae</taxon>
        <taxon>Periweissella</taxon>
    </lineage>
</organism>
<sequence length="106" mass="12480">MKFSELGAALVNETKLPVAYHHFNSEPEFPYIVYLFVDNDGFEADNSTIYSEKNINIELYTEKKDLVSEQLIESFLNAHEIPFYAHEEYIDEEHMYMNVYEITLGE</sequence>
<name>A0ABM8Z9F3_9LACO</name>
<evidence type="ECO:0008006" key="3">
    <source>
        <dbReference type="Google" id="ProtNLM"/>
    </source>
</evidence>